<reference evidence="2 3" key="1">
    <citation type="submission" date="2014-04" db="EMBL/GenBank/DDBJ databases">
        <title>Evolutionary Origins and Diversification of the Mycorrhizal Mutualists.</title>
        <authorList>
            <consortium name="DOE Joint Genome Institute"/>
            <consortium name="Mycorrhizal Genomics Consortium"/>
            <person name="Kohler A."/>
            <person name="Kuo A."/>
            <person name="Nagy L.G."/>
            <person name="Floudas D."/>
            <person name="Copeland A."/>
            <person name="Barry K.W."/>
            <person name="Cichocki N."/>
            <person name="Veneault-Fourrey C."/>
            <person name="LaButti K."/>
            <person name="Lindquist E.A."/>
            <person name="Lipzen A."/>
            <person name="Lundell T."/>
            <person name="Morin E."/>
            <person name="Murat C."/>
            <person name="Riley R."/>
            <person name="Ohm R."/>
            <person name="Sun H."/>
            <person name="Tunlid A."/>
            <person name="Henrissat B."/>
            <person name="Grigoriev I.V."/>
            <person name="Hibbett D.S."/>
            <person name="Martin F."/>
        </authorList>
    </citation>
    <scope>NUCLEOTIDE SEQUENCE [LARGE SCALE GENOMIC DNA]</scope>
    <source>
        <strain evidence="2 3">Koide BX008</strain>
    </source>
</reference>
<dbReference type="HOGENOM" id="CLU_983436_0_0_1"/>
<proteinExistence type="predicted"/>
<keyword evidence="3" id="KW-1185">Reference proteome</keyword>
<dbReference type="OrthoDB" id="3357439at2759"/>
<sequence length="283" mass="31127">MVIMKIMQEAEYESTNRRNEESTLLNCLDYGCNSRKTISLRVNGHILVARPVSASFLKPRAPNIFPWTRFVKMANKGKPFSDSDVAYPRITFHAPGRTFDRLLEESSLSDLKETVGKKLGLGSGSVVQFAQLRNGQLVDLVDENDFDAFCAVAHKQSHATLQVVLTENSIAEDSSVDAKGSGTSPLPPTPATALPGYRRLNANSSTSHPGAAAPRTKAVRIEPPEQRLDEEEQKEKEAKAKASPEEMAKREDEEEERRKEKNEEGGNSPISDAPSARFQAMGA</sequence>
<feature type="region of interest" description="Disordered" evidence="1">
    <location>
        <begin position="175"/>
        <end position="283"/>
    </location>
</feature>
<evidence type="ECO:0000256" key="1">
    <source>
        <dbReference type="SAM" id="MobiDB-lite"/>
    </source>
</evidence>
<dbReference type="InParanoid" id="A0A0C2XH34"/>
<evidence type="ECO:0000313" key="2">
    <source>
        <dbReference type="EMBL" id="KIL68746.1"/>
    </source>
</evidence>
<dbReference type="Proteomes" id="UP000054549">
    <property type="component" value="Unassembled WGS sequence"/>
</dbReference>
<evidence type="ECO:0000313" key="3">
    <source>
        <dbReference type="Proteomes" id="UP000054549"/>
    </source>
</evidence>
<accession>A0A0C2XH34</accession>
<dbReference type="EMBL" id="KN818227">
    <property type="protein sequence ID" value="KIL68746.1"/>
    <property type="molecule type" value="Genomic_DNA"/>
</dbReference>
<protein>
    <submittedName>
        <fullName evidence="2">Uncharacterized protein</fullName>
    </submittedName>
</protein>
<dbReference type="AlphaFoldDB" id="A0A0C2XH34"/>
<feature type="compositionally biased region" description="Basic and acidic residues" evidence="1">
    <location>
        <begin position="219"/>
        <end position="264"/>
    </location>
</feature>
<gene>
    <name evidence="2" type="ORF">M378DRAFT_176386</name>
</gene>
<organism evidence="2 3">
    <name type="scientific">Amanita muscaria (strain Koide BX008)</name>
    <dbReference type="NCBI Taxonomy" id="946122"/>
    <lineage>
        <taxon>Eukaryota</taxon>
        <taxon>Fungi</taxon>
        <taxon>Dikarya</taxon>
        <taxon>Basidiomycota</taxon>
        <taxon>Agaricomycotina</taxon>
        <taxon>Agaricomycetes</taxon>
        <taxon>Agaricomycetidae</taxon>
        <taxon>Agaricales</taxon>
        <taxon>Pluteineae</taxon>
        <taxon>Amanitaceae</taxon>
        <taxon>Amanita</taxon>
    </lineage>
</organism>
<name>A0A0C2XH34_AMAMK</name>
<dbReference type="STRING" id="946122.A0A0C2XH34"/>